<keyword evidence="2" id="KW-1185">Reference proteome</keyword>
<name>A0ABX1JVY5_9CELL</name>
<protein>
    <submittedName>
        <fullName evidence="1">Uncharacterized protein</fullName>
    </submittedName>
</protein>
<dbReference type="RefSeq" id="WP_168676185.1">
    <property type="nucleotide sequence ID" value="NZ_JAAXOY010000001.1"/>
</dbReference>
<organism evidence="1 2">
    <name type="scientific">Cellulomonas septica</name>
    <dbReference type="NCBI Taxonomy" id="285080"/>
    <lineage>
        <taxon>Bacteria</taxon>
        <taxon>Bacillati</taxon>
        <taxon>Actinomycetota</taxon>
        <taxon>Actinomycetes</taxon>
        <taxon>Micrococcales</taxon>
        <taxon>Cellulomonadaceae</taxon>
        <taxon>Cellulomonas</taxon>
    </lineage>
</organism>
<sequence length="256" mass="26160">MTVVALCSAGGAPGVTTTALAFLAAWPSGRPGRRVLLVDADPAGSGVLAGALLGTPTESVGVSLVAADRGSVSPSSVIERTAALDLEASRMVLPGVSEPRQARPLLTLWPALLDVARDLSDDGIDVVVDVGRIGHRWEPTPWISGSDVVALVVRPTVGSAVRAASAIRAIAADRAGRTPPLGILVDAGGYRPPEMADAIGTTDVFALAYDRSAATTLSAPTSLDSHRLAASRLVRSSRAVVERLTELAPDPMAVAP</sequence>
<dbReference type="Gene3D" id="3.40.50.300">
    <property type="entry name" value="P-loop containing nucleotide triphosphate hydrolases"/>
    <property type="match status" value="1"/>
</dbReference>
<dbReference type="SUPFAM" id="SSF52540">
    <property type="entry name" value="P-loop containing nucleoside triphosphate hydrolases"/>
    <property type="match status" value="1"/>
</dbReference>
<dbReference type="EMBL" id="JAAXOY010000001">
    <property type="protein sequence ID" value="NKY37981.1"/>
    <property type="molecule type" value="Genomic_DNA"/>
</dbReference>
<evidence type="ECO:0000313" key="1">
    <source>
        <dbReference type="EMBL" id="NKY37981.1"/>
    </source>
</evidence>
<reference evidence="1 2" key="1">
    <citation type="submission" date="2020-04" db="EMBL/GenBank/DDBJ databases">
        <title>MicrobeNet Type strains.</title>
        <authorList>
            <person name="Nicholson A.C."/>
        </authorList>
    </citation>
    <scope>NUCLEOTIDE SEQUENCE [LARGE SCALE GENOMIC DNA]</scope>
    <source>
        <strain evidence="1 2">ATCC BAA-787</strain>
    </source>
</reference>
<dbReference type="Proteomes" id="UP000777774">
    <property type="component" value="Unassembled WGS sequence"/>
</dbReference>
<proteinExistence type="predicted"/>
<dbReference type="InterPro" id="IPR027417">
    <property type="entry name" value="P-loop_NTPase"/>
</dbReference>
<accession>A0ABX1JVY5</accession>
<evidence type="ECO:0000313" key="2">
    <source>
        <dbReference type="Proteomes" id="UP000777774"/>
    </source>
</evidence>
<comment type="caution">
    <text evidence="1">The sequence shown here is derived from an EMBL/GenBank/DDBJ whole genome shotgun (WGS) entry which is preliminary data.</text>
</comment>
<gene>
    <name evidence="1" type="ORF">HGA02_00140</name>
</gene>